<organism evidence="1 2">
    <name type="scientific">Raoultella lignicola</name>
    <dbReference type="NCBI Taxonomy" id="3040939"/>
    <lineage>
        <taxon>Bacteria</taxon>
        <taxon>Pseudomonadati</taxon>
        <taxon>Pseudomonadota</taxon>
        <taxon>Gammaproteobacteria</taxon>
        <taxon>Enterobacterales</taxon>
        <taxon>Enterobacteriaceae</taxon>
        <taxon>Klebsiella/Raoultella group</taxon>
        <taxon>Raoultella</taxon>
    </lineage>
</organism>
<dbReference type="Proteomes" id="UP001312893">
    <property type="component" value="Unassembled WGS sequence"/>
</dbReference>
<keyword evidence="2" id="KW-1185">Reference proteome</keyword>
<dbReference type="Gene3D" id="1.25.40.10">
    <property type="entry name" value="Tetratricopeptide repeat domain"/>
    <property type="match status" value="1"/>
</dbReference>
<accession>A0ABU9FCD8</accession>
<dbReference type="PROSITE" id="PS51257">
    <property type="entry name" value="PROKAR_LIPOPROTEIN"/>
    <property type="match status" value="1"/>
</dbReference>
<evidence type="ECO:0000313" key="2">
    <source>
        <dbReference type="Proteomes" id="UP001312893"/>
    </source>
</evidence>
<evidence type="ECO:0008006" key="3">
    <source>
        <dbReference type="Google" id="ProtNLM"/>
    </source>
</evidence>
<dbReference type="SMART" id="SM00671">
    <property type="entry name" value="SEL1"/>
    <property type="match status" value="2"/>
</dbReference>
<dbReference type="InterPro" id="IPR011990">
    <property type="entry name" value="TPR-like_helical_dom_sf"/>
</dbReference>
<protein>
    <recommendedName>
        <fullName evidence="3">Sel1 repeat family protein</fullName>
    </recommendedName>
</protein>
<comment type="caution">
    <text evidence="1">The sequence shown here is derived from an EMBL/GenBank/DDBJ whole genome shotgun (WGS) entry which is preliminary data.</text>
</comment>
<dbReference type="InterPro" id="IPR006597">
    <property type="entry name" value="Sel1-like"/>
</dbReference>
<dbReference type="Pfam" id="PF08238">
    <property type="entry name" value="Sel1"/>
    <property type="match status" value="2"/>
</dbReference>
<evidence type="ECO:0000313" key="1">
    <source>
        <dbReference type="EMBL" id="MEL0554076.1"/>
    </source>
</evidence>
<dbReference type="SUPFAM" id="SSF81901">
    <property type="entry name" value="HCP-like"/>
    <property type="match status" value="1"/>
</dbReference>
<name>A0ABU9FCD8_9ENTR</name>
<gene>
    <name evidence="1" type="ORF">QFI96_020540</name>
</gene>
<dbReference type="EMBL" id="JARXNK020000105">
    <property type="protein sequence ID" value="MEL0554076.1"/>
    <property type="molecule type" value="Genomic_DNA"/>
</dbReference>
<reference evidence="1 2" key="1">
    <citation type="submission" date="2024-04" db="EMBL/GenBank/DDBJ databases">
        <title>Two novel Raoultella species associated with bleeding cankers of broadleaf hosts, Raoultella scottia sp. nov. and Raoultella lignicola sp. nov.</title>
        <authorList>
            <person name="Brady C.L."/>
        </authorList>
    </citation>
    <scope>NUCLEOTIDE SEQUENCE [LARGE SCALE GENOMIC DNA]</scope>
    <source>
        <strain evidence="1 2">TW_WC1a.1</strain>
    </source>
</reference>
<proteinExistence type="predicted"/>
<dbReference type="RefSeq" id="WP_331851534.1">
    <property type="nucleotide sequence ID" value="NZ_JARXNK020000105.1"/>
</dbReference>
<sequence>MNIRYSIVIFVLFLSACSSGKKDNSTVEVCQGSVCHLQDKNAVTATSEPDEKQQSPEASYQQALRYFRGDGVGQDSYLAIRSLTRAAEGGHHQAQKALGEIYLYGMEEMGSDPSQAARWLAAAAADGSAETAELLKIARDEKRNEHEKYELNERRKYFYRFLYHTHWYRPPIIIRTY</sequence>